<dbReference type="UniPathway" id="UPA00392"/>
<dbReference type="PANTHER" id="PTHR30307:SF0">
    <property type="entry name" value="S-ADENOSYLMETHIONINE:TRNA RIBOSYLTRANSFERASE-ISOMERASE"/>
    <property type="match status" value="1"/>
</dbReference>
<keyword evidence="6" id="KW-0328">Glycosyltransferase</keyword>
<dbReference type="AlphaFoldDB" id="A0A399RED3"/>
<comment type="subcellular location">
    <subcellularLocation>
        <location evidence="5">Cytoplasm</location>
    </subcellularLocation>
</comment>
<comment type="catalytic activity">
    <reaction evidence="5">
        <text>7-aminomethyl-7-carbaguanosine(34) in tRNA + S-adenosyl-L-methionine = epoxyqueuosine(34) in tRNA + adenine + L-methionine + 2 H(+)</text>
        <dbReference type="Rhea" id="RHEA:32155"/>
        <dbReference type="Rhea" id="RHEA-COMP:10342"/>
        <dbReference type="Rhea" id="RHEA-COMP:18582"/>
        <dbReference type="ChEBI" id="CHEBI:15378"/>
        <dbReference type="ChEBI" id="CHEBI:16708"/>
        <dbReference type="ChEBI" id="CHEBI:57844"/>
        <dbReference type="ChEBI" id="CHEBI:59789"/>
        <dbReference type="ChEBI" id="CHEBI:82833"/>
        <dbReference type="ChEBI" id="CHEBI:194443"/>
        <dbReference type="EC" id="2.4.99.17"/>
    </reaction>
</comment>
<gene>
    <name evidence="5 6" type="primary">queA</name>
    <name evidence="6" type="ORF">D1223_13545</name>
</gene>
<comment type="pathway">
    <text evidence="5">tRNA modification; tRNA-queuosine biosynthesis.</text>
</comment>
<dbReference type="InterPro" id="IPR036100">
    <property type="entry name" value="QueA_sf"/>
</dbReference>
<evidence type="ECO:0000256" key="4">
    <source>
        <dbReference type="ARBA" id="ARBA00022785"/>
    </source>
</evidence>
<dbReference type="InterPro" id="IPR003699">
    <property type="entry name" value="QueA"/>
</dbReference>
<dbReference type="InterPro" id="IPR042118">
    <property type="entry name" value="QueA_dom1"/>
</dbReference>
<keyword evidence="4 5" id="KW-0671">Queuosine biosynthesis</keyword>
<comment type="subunit">
    <text evidence="5">Monomer.</text>
</comment>
<comment type="function">
    <text evidence="5">Transfers and isomerizes the ribose moiety from AdoMet to the 7-aminomethyl group of 7-deazaguanine (preQ1-tRNA) to give epoxyqueuosine (oQ-tRNA).</text>
</comment>
<dbReference type="NCBIfam" id="NF001140">
    <property type="entry name" value="PRK00147.1"/>
    <property type="match status" value="1"/>
</dbReference>
<dbReference type="Proteomes" id="UP000266385">
    <property type="component" value="Unassembled WGS sequence"/>
</dbReference>
<evidence type="ECO:0000256" key="5">
    <source>
        <dbReference type="HAMAP-Rule" id="MF_00113"/>
    </source>
</evidence>
<dbReference type="PANTHER" id="PTHR30307">
    <property type="entry name" value="S-ADENOSYLMETHIONINE:TRNA RIBOSYLTRANSFERASE-ISOMERASE"/>
    <property type="match status" value="1"/>
</dbReference>
<keyword evidence="1 5" id="KW-0963">Cytoplasm</keyword>
<keyword evidence="7" id="KW-1185">Reference proteome</keyword>
<evidence type="ECO:0000313" key="6">
    <source>
        <dbReference type="EMBL" id="RIJ28407.1"/>
    </source>
</evidence>
<dbReference type="Gene3D" id="3.40.1780.10">
    <property type="entry name" value="QueA-like"/>
    <property type="match status" value="1"/>
</dbReference>
<dbReference type="SUPFAM" id="SSF111337">
    <property type="entry name" value="QueA-like"/>
    <property type="match status" value="1"/>
</dbReference>
<comment type="caution">
    <text evidence="6">The sequence shown here is derived from an EMBL/GenBank/DDBJ whole genome shotgun (WGS) entry which is preliminary data.</text>
</comment>
<dbReference type="NCBIfam" id="TIGR00113">
    <property type="entry name" value="queA"/>
    <property type="match status" value="1"/>
</dbReference>
<reference evidence="6 7" key="1">
    <citation type="submission" date="2018-08" db="EMBL/GenBank/DDBJ databases">
        <title>Henriciella mobilis sp. nov., isolated from seawater.</title>
        <authorList>
            <person name="Cheng H."/>
            <person name="Wu Y.-H."/>
            <person name="Xu X.-W."/>
            <person name="Guo L.-L."/>
        </authorList>
    </citation>
    <scope>NUCLEOTIDE SEQUENCE [LARGE SCALE GENOMIC DNA]</scope>
    <source>
        <strain evidence="6 7">JN25</strain>
    </source>
</reference>
<keyword evidence="3 5" id="KW-0949">S-adenosyl-L-methionine</keyword>
<dbReference type="GO" id="GO:0005737">
    <property type="term" value="C:cytoplasm"/>
    <property type="evidence" value="ECO:0007669"/>
    <property type="project" value="UniProtKB-SubCell"/>
</dbReference>
<evidence type="ECO:0000256" key="2">
    <source>
        <dbReference type="ARBA" id="ARBA00022679"/>
    </source>
</evidence>
<name>A0A399RED3_9PROT</name>
<organism evidence="6 7">
    <name type="scientific">Henriciella mobilis</name>
    <dbReference type="NCBI Taxonomy" id="2305467"/>
    <lineage>
        <taxon>Bacteria</taxon>
        <taxon>Pseudomonadati</taxon>
        <taxon>Pseudomonadota</taxon>
        <taxon>Alphaproteobacteria</taxon>
        <taxon>Hyphomonadales</taxon>
        <taxon>Hyphomonadaceae</taxon>
        <taxon>Henriciella</taxon>
    </lineage>
</organism>
<sequence length="350" mass="37802">MDLTAYAFDLPEALIALRPAEPQDAARLLVVHGDGRLEDAGVRDLPRYLAAGDTLVFNDTRVIPAALKGTRLARDSSGSDIAVDANLVERAGPSEWRALARPGKRLKPGDRIIFGEGFEAALTSKAETGEITLDFNVEGEALDLALDAFGAMPLPPYIARRRAADGKDRETYQTSFAGEDAQSVAAPTAGLHFTPRLREELAAVGILNETVRLHVGLGTFSPLKESQLESGKLHEEWRRVSPEVAERLNAVREAGKRIVPVGTTALRTLESSVAGGLIVPTVGPTDIFLKPGDRLQATDALVTNFHLPESSLFMLVCALMGTDVMQAAYAHAIRQEYRFYSYGDACLLLP</sequence>
<dbReference type="HAMAP" id="MF_00113">
    <property type="entry name" value="QueA"/>
    <property type="match status" value="1"/>
</dbReference>
<evidence type="ECO:0000313" key="7">
    <source>
        <dbReference type="Proteomes" id="UP000266385"/>
    </source>
</evidence>
<keyword evidence="6" id="KW-0413">Isomerase</keyword>
<evidence type="ECO:0000256" key="1">
    <source>
        <dbReference type="ARBA" id="ARBA00022490"/>
    </source>
</evidence>
<dbReference type="InterPro" id="IPR042119">
    <property type="entry name" value="QueA_dom2"/>
</dbReference>
<dbReference type="Gene3D" id="2.40.10.240">
    <property type="entry name" value="QueA-like"/>
    <property type="match status" value="1"/>
</dbReference>
<dbReference type="RefSeq" id="WP_119376943.1">
    <property type="nucleotide sequence ID" value="NZ_QWFX01000013.1"/>
</dbReference>
<dbReference type="EC" id="2.4.99.17" evidence="5"/>
<keyword evidence="2 5" id="KW-0808">Transferase</keyword>
<comment type="similarity">
    <text evidence="5">Belongs to the QueA family.</text>
</comment>
<accession>A0A399RED3</accession>
<dbReference type="GO" id="GO:0008616">
    <property type="term" value="P:tRNA queuosine(34) biosynthetic process"/>
    <property type="evidence" value="ECO:0007669"/>
    <property type="project" value="UniProtKB-UniRule"/>
</dbReference>
<dbReference type="GO" id="GO:0051075">
    <property type="term" value="F:S-adenosylmethionine:tRNA ribosyltransferase-isomerase activity"/>
    <property type="evidence" value="ECO:0007669"/>
    <property type="project" value="UniProtKB-EC"/>
</dbReference>
<dbReference type="Pfam" id="PF02547">
    <property type="entry name" value="Queuosine_synth"/>
    <property type="match status" value="1"/>
</dbReference>
<dbReference type="OrthoDB" id="9805933at2"/>
<dbReference type="EMBL" id="QWFX01000013">
    <property type="protein sequence ID" value="RIJ28407.1"/>
    <property type="molecule type" value="Genomic_DNA"/>
</dbReference>
<proteinExistence type="inferred from homology"/>
<protein>
    <recommendedName>
        <fullName evidence="5">S-adenosylmethionine:tRNA ribosyltransferase-isomerase</fullName>
        <ecNumber evidence="5">2.4.99.17</ecNumber>
    </recommendedName>
    <alternativeName>
        <fullName evidence="5">Queuosine biosynthesis protein QueA</fullName>
    </alternativeName>
</protein>
<evidence type="ECO:0000256" key="3">
    <source>
        <dbReference type="ARBA" id="ARBA00022691"/>
    </source>
</evidence>